<keyword evidence="2" id="KW-0472">Membrane</keyword>
<feature type="region of interest" description="Disordered" evidence="1">
    <location>
        <begin position="490"/>
        <end position="658"/>
    </location>
</feature>
<keyword evidence="2" id="KW-0812">Transmembrane</keyword>
<protein>
    <recommendedName>
        <fullName evidence="5">TrbL/VirB6 plasmid conjugal transfer protein</fullName>
    </recommendedName>
</protein>
<feature type="transmembrane region" description="Helical" evidence="2">
    <location>
        <begin position="116"/>
        <end position="138"/>
    </location>
</feature>
<feature type="compositionally biased region" description="Polar residues" evidence="1">
    <location>
        <begin position="709"/>
        <end position="736"/>
    </location>
</feature>
<dbReference type="EMBL" id="CP001727">
    <property type="protein sequence ID" value="ACV58199.1"/>
    <property type="molecule type" value="Genomic_DNA"/>
</dbReference>
<dbReference type="STRING" id="521098.Aaci_1168"/>
<feature type="compositionally biased region" description="Basic and acidic residues" evidence="1">
    <location>
        <begin position="737"/>
        <end position="752"/>
    </location>
</feature>
<keyword evidence="2" id="KW-1133">Transmembrane helix</keyword>
<dbReference type="HOGENOM" id="CLU_302617_0_0_9"/>
<feature type="transmembrane region" description="Helical" evidence="2">
    <location>
        <begin position="335"/>
        <end position="360"/>
    </location>
</feature>
<feature type="transmembrane region" description="Helical" evidence="2">
    <location>
        <begin position="402"/>
        <end position="420"/>
    </location>
</feature>
<feature type="compositionally biased region" description="Basic and acidic residues" evidence="1">
    <location>
        <begin position="948"/>
        <end position="985"/>
    </location>
</feature>
<feature type="compositionally biased region" description="Polar residues" evidence="1">
    <location>
        <begin position="813"/>
        <end position="823"/>
    </location>
</feature>
<evidence type="ECO:0000256" key="2">
    <source>
        <dbReference type="SAM" id="Phobius"/>
    </source>
</evidence>
<feature type="compositionally biased region" description="Polar residues" evidence="1">
    <location>
        <begin position="870"/>
        <end position="895"/>
    </location>
</feature>
<feature type="transmembrane region" description="Helical" evidence="2">
    <location>
        <begin position="366"/>
        <end position="390"/>
    </location>
</feature>
<feature type="compositionally biased region" description="Basic and acidic residues" evidence="1">
    <location>
        <begin position="840"/>
        <end position="867"/>
    </location>
</feature>
<proteinExistence type="predicted"/>
<feature type="region of interest" description="Disordered" evidence="1">
    <location>
        <begin position="692"/>
        <end position="985"/>
    </location>
</feature>
<evidence type="ECO:0000256" key="1">
    <source>
        <dbReference type="SAM" id="MobiDB-lite"/>
    </source>
</evidence>
<keyword evidence="4" id="KW-1185">Reference proteome</keyword>
<feature type="compositionally biased region" description="Low complexity" evidence="1">
    <location>
        <begin position="921"/>
        <end position="931"/>
    </location>
</feature>
<dbReference type="Proteomes" id="UP000001917">
    <property type="component" value="Chromosome"/>
</dbReference>
<feature type="compositionally biased region" description="Low complexity" evidence="1">
    <location>
        <begin position="599"/>
        <end position="619"/>
    </location>
</feature>
<organism evidence="3 4">
    <name type="scientific">Alicyclobacillus acidocaldarius subsp. acidocaldarius (strain ATCC 27009 / DSM 446 / BCRC 14685 / JCM 5260 / KCTC 1825 / NBRC 15652 / NCIMB 11725 / NRRL B-14509 / 104-IA)</name>
    <name type="common">Bacillus acidocaldarius</name>
    <dbReference type="NCBI Taxonomy" id="521098"/>
    <lineage>
        <taxon>Bacteria</taxon>
        <taxon>Bacillati</taxon>
        <taxon>Bacillota</taxon>
        <taxon>Bacilli</taxon>
        <taxon>Bacillales</taxon>
        <taxon>Alicyclobacillaceae</taxon>
        <taxon>Alicyclobacillus</taxon>
    </lineage>
</organism>
<dbReference type="RefSeq" id="WP_012810541.1">
    <property type="nucleotide sequence ID" value="NC_013205.1"/>
</dbReference>
<gene>
    <name evidence="3" type="ordered locus">Aaci_1168</name>
</gene>
<reference evidence="4" key="1">
    <citation type="submission" date="2009-09" db="EMBL/GenBank/DDBJ databases">
        <title>The complete chromosome of Alicyclobacillus acidocaldarius subsp. acidocaldarius DSM 446.</title>
        <authorList>
            <consortium name="US DOE Joint Genome Institute (JGI-PGF)"/>
            <person name="Lucas S."/>
            <person name="Copeland A."/>
            <person name="Lapidus A."/>
            <person name="Glavina del Rio T."/>
            <person name="Dalin E."/>
            <person name="Tice H."/>
            <person name="Bruce D."/>
            <person name="Goodwin L."/>
            <person name="Pitluck S."/>
            <person name="Kyrpides N."/>
            <person name="Mavromatis K."/>
            <person name="Ivanova N."/>
            <person name="Ovchinnikova G."/>
            <person name="Chertkov O."/>
            <person name="Sims D."/>
            <person name="Brettin T."/>
            <person name="Detter J.C."/>
            <person name="Han C."/>
            <person name="Larimer F."/>
            <person name="Land M."/>
            <person name="Hauser L."/>
            <person name="Markowitz V."/>
            <person name="Cheng J.-F."/>
            <person name="Hugenholtz P."/>
            <person name="Woyke T."/>
            <person name="Wu D."/>
            <person name="Pukall R."/>
            <person name="Klenk H.-P."/>
            <person name="Eisen J.A."/>
        </authorList>
    </citation>
    <scope>NUCLEOTIDE SEQUENCE [LARGE SCALE GENOMIC DNA]</scope>
    <source>
        <strain evidence="4">ATCC 27009 / DSM 446 / BCRC 14685 / JCM 5260 / KCTC 1825 / NBRC 15652 / NCIMB 11725 / NRRL B-14509 / 104-IA</strain>
    </source>
</reference>
<dbReference type="eggNOG" id="COG3846">
    <property type="taxonomic scope" value="Bacteria"/>
</dbReference>
<dbReference type="KEGG" id="aac:Aaci_1168"/>
<feature type="transmembrane region" description="Helical" evidence="2">
    <location>
        <begin position="150"/>
        <end position="170"/>
    </location>
</feature>
<dbReference type="AlphaFoldDB" id="C8WVS7"/>
<evidence type="ECO:0008006" key="5">
    <source>
        <dbReference type="Google" id="ProtNLM"/>
    </source>
</evidence>
<sequence>MLQVIGGNGGAPSIDSVVTSNAATNTLFGYANPTSPFPGWEQPSPNVYTFTLPPQGWWNTLFGGGVIKEVANWIADLVMQGIAWLMHLVILLAVDFSNPNWLVDPVAKRLGLSFSLAYQNVFLRLLPFLVLAVGVYLVWQFLRARHVKMLTAVVSTAFSGALLFIFFSHFSPIFQSVNNLSENVDNQVSAAIESISNLRASTIYDAAWNIYVLEPWEIAQFGHGSNNLQDFNVSSASVGESYTTDSGGTATIQSGDNWVTLFMQNTTTSARQSLLNDILKTPQPFAHTGWTSTDVKNSNPYNNIVFLAVMLLLGLPCLMFLAVMAFYLFGLEMAFLFMTFMGIFVLPLGFVPEVGWTYVLKWVKQAIGYLLLKLANVVYLSITFLLISIVMDTVSLTGDETTLVTGAIMAALIFLGALIFRGPIFSTFIMPTLERFKSGSSEASGEDEKKKQASKWTEFGDRTRELLSKRFDWRGHSSADGAAGMAGTLAGSWSTSHRGGAAGGSSAQGSADRSSSSGSRRSTGAFGKGPTSDGATMRGPTSGRSTDRASTGDGSAGNSSPPGSSASGDSAASSLGRAGADQPSSLGDVVQSGSGANVSGEQSPSGGPSNPSVSDSSPSDMGANPETDAHGEEDLNDRLSSSNTHGVAEDEQAEPHLEEAFERAAATVEAAQMVADRRTLAPKAEAEAVMPDLDASFATPPEVEAHGAVTQTSTVQLETVAAETTTSGDKAASTQVKTEKQPSSDASPREMSRSGWVKATTAPNVEESVNHPLEEAFAIPQPNNTDDAVAGNPPARSDASPEAEKSAEPTMSVAPTTLASSAEESGAHPLDEAFGVSQPRVEDRGVTREGQGEVHEEGASDSAKLEDEFQTPSAVSGTAAHSPSSTSFKRVNSSPGEPGNPKSSEAPKPNEAPKSAEAAKVVPMVSVSSPSRTVRLRAKPKAPPTTQRSERKSSGATRNAERRRVELGRRTPLDPNRTNRHDPKS</sequence>
<feature type="transmembrane region" description="Helical" evidence="2">
    <location>
        <begin position="304"/>
        <end position="328"/>
    </location>
</feature>
<evidence type="ECO:0000313" key="3">
    <source>
        <dbReference type="EMBL" id="ACV58199.1"/>
    </source>
</evidence>
<feature type="compositionally biased region" description="Basic and acidic residues" evidence="1">
    <location>
        <begin position="627"/>
        <end position="637"/>
    </location>
</feature>
<evidence type="ECO:0000313" key="4">
    <source>
        <dbReference type="Proteomes" id="UP000001917"/>
    </source>
</evidence>
<name>C8WVS7_ALIAD</name>
<feature type="compositionally biased region" description="Low complexity" evidence="1">
    <location>
        <begin position="494"/>
        <end position="525"/>
    </location>
</feature>
<accession>C8WVS7</accession>
<feature type="compositionally biased region" description="Low complexity" evidence="1">
    <location>
        <begin position="552"/>
        <end position="581"/>
    </location>
</feature>
<reference evidence="3 4" key="2">
    <citation type="journal article" date="2010" name="Stand. Genomic Sci.">
        <title>Complete genome sequence of Alicyclobacillus acidocaldarius type strain (104-IA).</title>
        <authorList>
            <person name="Mavromatis K."/>
            <person name="Sikorski J."/>
            <person name="Lapidus A."/>
            <person name="Glavina Del Rio T."/>
            <person name="Copeland A."/>
            <person name="Tice H."/>
            <person name="Cheng J.F."/>
            <person name="Lucas S."/>
            <person name="Chen F."/>
            <person name="Nolan M."/>
            <person name="Bruce D."/>
            <person name="Goodwin L."/>
            <person name="Pitluck S."/>
            <person name="Ivanova N."/>
            <person name="Ovchinnikova G."/>
            <person name="Pati A."/>
            <person name="Chen A."/>
            <person name="Palaniappan K."/>
            <person name="Land M."/>
            <person name="Hauser L."/>
            <person name="Chang Y.J."/>
            <person name="Jeffries C.D."/>
            <person name="Chain P."/>
            <person name="Meincke L."/>
            <person name="Sims D."/>
            <person name="Chertkov O."/>
            <person name="Han C."/>
            <person name="Brettin T."/>
            <person name="Detter J.C."/>
            <person name="Wahrenburg C."/>
            <person name="Rohde M."/>
            <person name="Pukall R."/>
            <person name="Goker M."/>
            <person name="Bristow J."/>
            <person name="Eisen J.A."/>
            <person name="Markowitz V."/>
            <person name="Hugenholtz P."/>
            <person name="Klenk H.P."/>
            <person name="Kyrpides N.C."/>
        </authorList>
    </citation>
    <scope>NUCLEOTIDE SEQUENCE [LARGE SCALE GENOMIC DNA]</scope>
    <source>
        <strain evidence="4">ATCC 27009 / DSM 446 / BCRC 14685 / JCM 5260 / KCTC 1825 / NBRC 15652 / NCIMB 11725 / NRRL B-14509 / 104-IA</strain>
    </source>
</reference>